<dbReference type="GO" id="GO:0016491">
    <property type="term" value="F:oxidoreductase activity"/>
    <property type="evidence" value="ECO:0007669"/>
    <property type="project" value="UniProtKB-KW"/>
</dbReference>
<dbReference type="SUPFAM" id="SSF51735">
    <property type="entry name" value="NAD(P)-binding Rossmann-fold domains"/>
    <property type="match status" value="1"/>
</dbReference>
<comment type="cofactor">
    <cofactor evidence="1">
        <name>Zn(2+)</name>
        <dbReference type="ChEBI" id="CHEBI:29105"/>
    </cofactor>
</comment>
<comment type="caution">
    <text evidence="4">The sequence shown here is derived from an EMBL/GenBank/DDBJ whole genome shotgun (WGS) entry which is preliminary data.</text>
</comment>
<evidence type="ECO:0000313" key="5">
    <source>
        <dbReference type="Proteomes" id="UP000280008"/>
    </source>
</evidence>
<dbReference type="PANTHER" id="PTHR43401">
    <property type="entry name" value="L-THREONINE 3-DEHYDROGENASE"/>
    <property type="match status" value="1"/>
</dbReference>
<organism evidence="4 5">
    <name type="scientific">Frondihabitans australicus</name>
    <dbReference type="NCBI Taxonomy" id="386892"/>
    <lineage>
        <taxon>Bacteria</taxon>
        <taxon>Bacillati</taxon>
        <taxon>Actinomycetota</taxon>
        <taxon>Actinomycetes</taxon>
        <taxon>Micrococcales</taxon>
        <taxon>Microbacteriaceae</taxon>
        <taxon>Frondihabitans</taxon>
    </lineage>
</organism>
<reference evidence="4 5" key="1">
    <citation type="submission" date="2018-10" db="EMBL/GenBank/DDBJ databases">
        <title>Sequencing the genomes of 1000 actinobacteria strains.</title>
        <authorList>
            <person name="Klenk H.-P."/>
        </authorList>
    </citation>
    <scope>NUCLEOTIDE SEQUENCE [LARGE SCALE GENOMIC DNA]</scope>
    <source>
        <strain evidence="4 5">DSM 17894</strain>
    </source>
</reference>
<keyword evidence="2" id="KW-0560">Oxidoreductase</keyword>
<gene>
    <name evidence="4" type="ORF">C8E83_2439</name>
</gene>
<dbReference type="SUPFAM" id="SSF50129">
    <property type="entry name" value="GroES-like"/>
    <property type="match status" value="1"/>
</dbReference>
<evidence type="ECO:0000256" key="1">
    <source>
        <dbReference type="ARBA" id="ARBA00001947"/>
    </source>
</evidence>
<sequence length="342" mass="36187">MHTLTTARAPFFRPGGRIEFRDHEYPEPGPGELLLRPRANAVCGTDRAFWNAGADHVPGHETSGVVIEAGSDTTTAIGTRGVVFLMDYCGRCRSCLLGATNQCLDKRADRGIAQDGGYGPLEIVSESQFFPIPDDVGFVTATMLLDVMGTSGHAIGRARLVRPDIESVYIAGAGPIGLGLLVMSRLVLGTDIPVHISDVSAWRRDFAATLGGIPVDASDPAAMGSVGTPDVAFDSSGKEVARRAALDVLGQRGALVCVGHGETVTLDVSRDLLAPEHAVLGSEYFRFDELPGNLELLRANLDYVGSVVTDVVPVEEIDRAFELFLGGETGKVVVVQGDEEAA</sequence>
<dbReference type="AlphaFoldDB" id="A0A495IHW6"/>
<evidence type="ECO:0000259" key="3">
    <source>
        <dbReference type="Pfam" id="PF08240"/>
    </source>
</evidence>
<feature type="domain" description="Alcohol dehydrogenase-like N-terminal" evidence="3">
    <location>
        <begin position="29"/>
        <end position="134"/>
    </location>
</feature>
<dbReference type="InterPro" id="IPR011032">
    <property type="entry name" value="GroES-like_sf"/>
</dbReference>
<dbReference type="Pfam" id="PF08240">
    <property type="entry name" value="ADH_N"/>
    <property type="match status" value="1"/>
</dbReference>
<dbReference type="Proteomes" id="UP000280008">
    <property type="component" value="Unassembled WGS sequence"/>
</dbReference>
<dbReference type="InterPro" id="IPR013154">
    <property type="entry name" value="ADH-like_N"/>
</dbReference>
<accession>A0A495IHW6</accession>
<evidence type="ECO:0000256" key="2">
    <source>
        <dbReference type="ARBA" id="ARBA00023002"/>
    </source>
</evidence>
<dbReference type="RefSeq" id="WP_121370111.1">
    <property type="nucleotide sequence ID" value="NZ_RBKS01000001.1"/>
</dbReference>
<dbReference type="Gene3D" id="3.90.180.10">
    <property type="entry name" value="Medium-chain alcohol dehydrogenases, catalytic domain"/>
    <property type="match status" value="1"/>
</dbReference>
<proteinExistence type="predicted"/>
<dbReference type="PANTHER" id="PTHR43401:SF2">
    <property type="entry name" value="L-THREONINE 3-DEHYDROGENASE"/>
    <property type="match status" value="1"/>
</dbReference>
<keyword evidence="5" id="KW-1185">Reference proteome</keyword>
<dbReference type="InterPro" id="IPR036291">
    <property type="entry name" value="NAD(P)-bd_dom_sf"/>
</dbReference>
<protein>
    <submittedName>
        <fullName evidence="4">Propanol-preferring alcohol dehydrogenase</fullName>
    </submittedName>
</protein>
<dbReference type="EMBL" id="RBKS01000001">
    <property type="protein sequence ID" value="RKR75300.1"/>
    <property type="molecule type" value="Genomic_DNA"/>
</dbReference>
<dbReference type="OrthoDB" id="334894at2"/>
<evidence type="ECO:0000313" key="4">
    <source>
        <dbReference type="EMBL" id="RKR75300.1"/>
    </source>
</evidence>
<name>A0A495IHW6_9MICO</name>
<dbReference type="InterPro" id="IPR050129">
    <property type="entry name" value="Zn_alcohol_dh"/>
</dbReference>
<dbReference type="Gene3D" id="3.40.50.720">
    <property type="entry name" value="NAD(P)-binding Rossmann-like Domain"/>
    <property type="match status" value="1"/>
</dbReference>